<feature type="compositionally biased region" description="Acidic residues" evidence="1">
    <location>
        <begin position="1"/>
        <end position="10"/>
    </location>
</feature>
<accession>A0A1B6IKL8</accession>
<evidence type="ECO:0000256" key="1">
    <source>
        <dbReference type="SAM" id="MobiDB-lite"/>
    </source>
</evidence>
<dbReference type="InterPro" id="IPR029526">
    <property type="entry name" value="PGBD"/>
</dbReference>
<dbReference type="Pfam" id="PF13843">
    <property type="entry name" value="DDE_Tnp_1_7"/>
    <property type="match status" value="1"/>
</dbReference>
<dbReference type="AlphaFoldDB" id="A0A1B6IKL8"/>
<evidence type="ECO:0000259" key="2">
    <source>
        <dbReference type="Pfam" id="PF13843"/>
    </source>
</evidence>
<feature type="region of interest" description="Disordered" evidence="1">
    <location>
        <begin position="42"/>
        <end position="100"/>
    </location>
</feature>
<feature type="region of interest" description="Disordered" evidence="1">
    <location>
        <begin position="1"/>
        <end position="25"/>
    </location>
</feature>
<gene>
    <name evidence="3" type="ORF">g.46051</name>
</gene>
<feature type="compositionally biased region" description="Polar residues" evidence="1">
    <location>
        <begin position="88"/>
        <end position="100"/>
    </location>
</feature>
<reference evidence="3" key="1">
    <citation type="submission" date="2015-11" db="EMBL/GenBank/DDBJ databases">
        <title>De novo transcriptome assembly of four potential Pierce s Disease insect vectors from Arizona vineyards.</title>
        <authorList>
            <person name="Tassone E.E."/>
        </authorList>
    </citation>
    <scope>NUCLEOTIDE SEQUENCE</scope>
</reference>
<sequence length="690" mass="78913">MSELSSDEEEMSRKRASPVSENTLIRNVVASGMEYIGDLSDSFLSNISDSDQSDDTDSEILPGYDDDTDNDPNWELSEEPSSDDEHPVSNQISSRRGRNSLSIDETIADVIAGSGRPNDLPSTSSCVVEASDNLPELGHVNNNVNMPILNTVQNTIEDVIRNAQYLEMPVLNQDIPPDLDPNNPDYMEWTPANENDPGFDHNIGFFEQPGPKHCPPHDAKPIEYFFLFFTIHILTKFVSETNRYATQYIATHAHRFSPHSRARQWRSVTLGEMRAFIAVIMNMGLNRKPNLQSYWATADSQHCPWYGKMFSRARFESILQFFHMVDNSKLAKVGEPGYDPCAKFLPLLETVNRLFRLYYTPHRELSIDESLVGTKSHSQLLQYLPNKHHHKWGVKMWMLCDSVSRYCLAFYCYKGSKKSGEITKGLAFKVVKKLLEIGQYLNKGYHVFIDNFFTSIPLATYLYENLTFVTGTVRKNRKGIPPQLKEKFQVGQKTYVRNDSLLFLGYREKQSQKNPVLLLSTKHTAKSTQKIIKRKNQEDRVKEIPEMIDSYNHFMGGVDGSDQMIYCYLDERRTLKYWKKVTFNIFARMILNAYIIYSENTSGKVLSRYNFTVSIVEDLSKQWLIEKNAGHQGDSDGPNANFPIGLRRLPPKQERNCCVCSPISIRAGGKRKKSRTVCVRCDKGLHGLCI</sequence>
<name>A0A1B6IKL8_9HEMI</name>
<feature type="domain" description="PiggyBac transposable element-derived protein" evidence="2">
    <location>
        <begin position="221"/>
        <end position="594"/>
    </location>
</feature>
<feature type="compositionally biased region" description="Acidic residues" evidence="1">
    <location>
        <begin position="51"/>
        <end position="82"/>
    </location>
</feature>
<dbReference type="PANTHER" id="PTHR46599">
    <property type="entry name" value="PIGGYBAC TRANSPOSABLE ELEMENT-DERIVED PROTEIN 4"/>
    <property type="match status" value="1"/>
</dbReference>
<dbReference type="PANTHER" id="PTHR46599:SF3">
    <property type="entry name" value="PIGGYBAC TRANSPOSABLE ELEMENT-DERIVED PROTEIN 4"/>
    <property type="match status" value="1"/>
</dbReference>
<proteinExistence type="predicted"/>
<evidence type="ECO:0000313" key="3">
    <source>
        <dbReference type="EMBL" id="JAS87470.1"/>
    </source>
</evidence>
<dbReference type="EMBL" id="GECU01020236">
    <property type="protein sequence ID" value="JAS87470.1"/>
    <property type="molecule type" value="Transcribed_RNA"/>
</dbReference>
<feature type="non-terminal residue" evidence="3">
    <location>
        <position position="690"/>
    </location>
</feature>
<organism evidence="3">
    <name type="scientific">Homalodisca liturata</name>
    <dbReference type="NCBI Taxonomy" id="320908"/>
    <lineage>
        <taxon>Eukaryota</taxon>
        <taxon>Metazoa</taxon>
        <taxon>Ecdysozoa</taxon>
        <taxon>Arthropoda</taxon>
        <taxon>Hexapoda</taxon>
        <taxon>Insecta</taxon>
        <taxon>Pterygota</taxon>
        <taxon>Neoptera</taxon>
        <taxon>Paraneoptera</taxon>
        <taxon>Hemiptera</taxon>
        <taxon>Auchenorrhyncha</taxon>
        <taxon>Membracoidea</taxon>
        <taxon>Cicadellidae</taxon>
        <taxon>Cicadellinae</taxon>
        <taxon>Proconiini</taxon>
        <taxon>Homalodisca</taxon>
    </lineage>
</organism>
<protein>
    <recommendedName>
        <fullName evidence="2">PiggyBac transposable element-derived protein domain-containing protein</fullName>
    </recommendedName>
</protein>